<gene>
    <name evidence="2" type="ORF">GCM10010196_10000</name>
</gene>
<evidence type="ECO:0000313" key="3">
    <source>
        <dbReference type="Proteomes" id="UP000610303"/>
    </source>
</evidence>
<comment type="caution">
    <text evidence="2">The sequence shown here is derived from an EMBL/GenBank/DDBJ whole genome shotgun (WGS) entry which is preliminary data.</text>
</comment>
<dbReference type="Pfam" id="PF07484">
    <property type="entry name" value="Collar"/>
    <property type="match status" value="1"/>
</dbReference>
<feature type="domain" description="Phage tail collar" evidence="1">
    <location>
        <begin position="7"/>
        <end position="63"/>
    </location>
</feature>
<dbReference type="AlphaFoldDB" id="A0A918F8E7"/>
<name>A0A918F8E7_AGRME</name>
<reference evidence="2" key="2">
    <citation type="submission" date="2020-09" db="EMBL/GenBank/DDBJ databases">
        <authorList>
            <person name="Sun Q."/>
            <person name="Ohkuma M."/>
        </authorList>
    </citation>
    <scope>NUCLEOTIDE SEQUENCE</scope>
    <source>
        <strain evidence="2">JCM 3346</strain>
    </source>
</reference>
<sequence>MAEPFLGEIRVFAGSYAPVGWELCEGQLLSINSNEVLFAVIGTTYGGDGVTNFALPDLRGRVPVHQGALPGGDTYVIGTPGGVEQVTLTANQLPAHTHAARATAAPDRTTPGDAIWSSQTTGAYQAANPSATMQVQTVQEVGGSFPHENMPPSLAVSYIIATSGVFPSEG</sequence>
<accession>A0A918F8E7</accession>
<keyword evidence="3" id="KW-1185">Reference proteome</keyword>
<protein>
    <submittedName>
        <fullName evidence="2">Microcystin dependent MdpB family protein</fullName>
    </submittedName>
</protein>
<dbReference type="InterPro" id="IPR037053">
    <property type="entry name" value="Phage_tail_collar_dom_sf"/>
</dbReference>
<dbReference type="RefSeq" id="WP_189084166.1">
    <property type="nucleotide sequence ID" value="NZ_BMRJ01000001.1"/>
</dbReference>
<dbReference type="EMBL" id="BMRJ01000001">
    <property type="protein sequence ID" value="GGR18852.1"/>
    <property type="molecule type" value="Genomic_DNA"/>
</dbReference>
<organism evidence="2 3">
    <name type="scientific">Agromyces mediolanus</name>
    <name type="common">Corynebacterium mediolanum</name>
    <dbReference type="NCBI Taxonomy" id="41986"/>
    <lineage>
        <taxon>Bacteria</taxon>
        <taxon>Bacillati</taxon>
        <taxon>Actinomycetota</taxon>
        <taxon>Actinomycetes</taxon>
        <taxon>Micrococcales</taxon>
        <taxon>Microbacteriaceae</taxon>
        <taxon>Agromyces</taxon>
    </lineage>
</organism>
<dbReference type="SUPFAM" id="SSF88874">
    <property type="entry name" value="Receptor-binding domain of short tail fibre protein gp12"/>
    <property type="match status" value="1"/>
</dbReference>
<dbReference type="Proteomes" id="UP000610303">
    <property type="component" value="Unassembled WGS sequence"/>
</dbReference>
<dbReference type="InterPro" id="IPR011083">
    <property type="entry name" value="Phage_tail_collar_dom"/>
</dbReference>
<dbReference type="Gene3D" id="3.90.1340.10">
    <property type="entry name" value="Phage tail collar domain"/>
    <property type="match status" value="1"/>
</dbReference>
<proteinExistence type="predicted"/>
<evidence type="ECO:0000259" key="1">
    <source>
        <dbReference type="Pfam" id="PF07484"/>
    </source>
</evidence>
<reference evidence="2" key="1">
    <citation type="journal article" date="2014" name="Int. J. Syst. Evol. Microbiol.">
        <title>Complete genome sequence of Corynebacterium casei LMG S-19264T (=DSM 44701T), isolated from a smear-ripened cheese.</title>
        <authorList>
            <consortium name="US DOE Joint Genome Institute (JGI-PGF)"/>
            <person name="Walter F."/>
            <person name="Albersmeier A."/>
            <person name="Kalinowski J."/>
            <person name="Ruckert C."/>
        </authorList>
    </citation>
    <scope>NUCLEOTIDE SEQUENCE</scope>
    <source>
        <strain evidence="2">JCM 3346</strain>
    </source>
</reference>
<evidence type="ECO:0000313" key="2">
    <source>
        <dbReference type="EMBL" id="GGR18852.1"/>
    </source>
</evidence>